<sequence>MTRTTWAALTPAGTWHVAADGVGEGRGDGFGAGRLEGRGFVLDLVAEGRCVAFGVARVVDGGRAVVVRGGAVVVVVAVDVGLGGVVAGAASCWSDPQPAARRPSAVAAATTAAVRARVPTRFGTPLIGRSAGGRGCSTGRPSAAPAR</sequence>
<dbReference type="Proteomes" id="UP001500556">
    <property type="component" value="Unassembled WGS sequence"/>
</dbReference>
<gene>
    <name evidence="2" type="ORF">GCM10025782_04720</name>
</gene>
<proteinExistence type="predicted"/>
<evidence type="ECO:0000256" key="1">
    <source>
        <dbReference type="SAM" id="MobiDB-lite"/>
    </source>
</evidence>
<protein>
    <submittedName>
        <fullName evidence="2">Uncharacterized protein</fullName>
    </submittedName>
</protein>
<feature type="region of interest" description="Disordered" evidence="1">
    <location>
        <begin position="126"/>
        <end position="147"/>
    </location>
</feature>
<keyword evidence="3" id="KW-1185">Reference proteome</keyword>
<evidence type="ECO:0000313" key="2">
    <source>
        <dbReference type="EMBL" id="GAA4711683.1"/>
    </source>
</evidence>
<organism evidence="2 3">
    <name type="scientific">Pedococcus ginsenosidimutans</name>
    <dbReference type="NCBI Taxonomy" id="490570"/>
    <lineage>
        <taxon>Bacteria</taxon>
        <taxon>Bacillati</taxon>
        <taxon>Actinomycetota</taxon>
        <taxon>Actinomycetes</taxon>
        <taxon>Micrococcales</taxon>
        <taxon>Intrasporangiaceae</taxon>
        <taxon>Pedococcus</taxon>
    </lineage>
</organism>
<accession>A0ABP8XQF5</accession>
<reference evidence="3" key="1">
    <citation type="journal article" date="2019" name="Int. J. Syst. Evol. Microbiol.">
        <title>The Global Catalogue of Microorganisms (GCM) 10K type strain sequencing project: providing services to taxonomists for standard genome sequencing and annotation.</title>
        <authorList>
            <consortium name="The Broad Institute Genomics Platform"/>
            <consortium name="The Broad Institute Genome Sequencing Center for Infectious Disease"/>
            <person name="Wu L."/>
            <person name="Ma J."/>
        </authorList>
    </citation>
    <scope>NUCLEOTIDE SEQUENCE [LARGE SCALE GENOMIC DNA]</scope>
    <source>
        <strain evidence="3">JCM 18961</strain>
    </source>
</reference>
<dbReference type="EMBL" id="BAABLO010000001">
    <property type="protein sequence ID" value="GAA4711683.1"/>
    <property type="molecule type" value="Genomic_DNA"/>
</dbReference>
<comment type="caution">
    <text evidence="2">The sequence shown here is derived from an EMBL/GenBank/DDBJ whole genome shotgun (WGS) entry which is preliminary data.</text>
</comment>
<evidence type="ECO:0000313" key="3">
    <source>
        <dbReference type="Proteomes" id="UP001500556"/>
    </source>
</evidence>
<name>A0ABP8XQF5_9MICO</name>